<feature type="compositionally biased region" description="Basic and acidic residues" evidence="1">
    <location>
        <begin position="32"/>
        <end position="44"/>
    </location>
</feature>
<accession>A0A811BS89</accession>
<evidence type="ECO:0000313" key="3">
    <source>
        <dbReference type="Proteomes" id="UP001253637"/>
    </source>
</evidence>
<proteinExistence type="predicted"/>
<organism evidence="2 3">
    <name type="scientific">Pandoravirus japonicus</name>
    <dbReference type="NCBI Taxonomy" id="2823154"/>
    <lineage>
        <taxon>Viruses</taxon>
        <taxon>Pandoravirus</taxon>
    </lineage>
</organism>
<evidence type="ECO:0000313" key="2">
    <source>
        <dbReference type="EMBL" id="BCU03702.1"/>
    </source>
</evidence>
<protein>
    <submittedName>
        <fullName evidence="2">Uncharacterized protein</fullName>
    </submittedName>
</protein>
<evidence type="ECO:0000256" key="1">
    <source>
        <dbReference type="SAM" id="MobiDB-lite"/>
    </source>
</evidence>
<name>A0A811BS89_9VIRU</name>
<feature type="region of interest" description="Disordered" evidence="1">
    <location>
        <begin position="1"/>
        <end position="45"/>
    </location>
</feature>
<sequence>MAGVREFSFSLHTRRRQSTQVGGVDQKKKRTRVPDAGRAMHETSTRGSVSRQLIYIKFSDCKSYKSKNPYNVQDFLVVGQPMRKRCTRPHGRAF</sequence>
<reference evidence="2" key="1">
    <citation type="submission" date="2021-04" db="EMBL/GenBank/DDBJ databases">
        <title>Draft Genome Sequence of Pandoravirus japonicus, Isolated from the Sabaishi River of Niigata, Japan.</title>
        <authorList>
            <person name="Hosokawa N."/>
            <person name="Takahashi H."/>
            <person name="Aoki K."/>
            <person name="Takemura M."/>
        </authorList>
    </citation>
    <scope>NUCLEOTIDE SEQUENCE</scope>
</reference>
<dbReference type="EMBL" id="LC625835">
    <property type="protein sequence ID" value="BCU03702.1"/>
    <property type="molecule type" value="Genomic_DNA"/>
</dbReference>
<dbReference type="Proteomes" id="UP001253637">
    <property type="component" value="Segment"/>
</dbReference>